<dbReference type="RefSeq" id="WP_380705668.1">
    <property type="nucleotide sequence ID" value="NZ_JBHSAP010000018.1"/>
</dbReference>
<evidence type="ECO:0008006" key="4">
    <source>
        <dbReference type="Google" id="ProtNLM"/>
    </source>
</evidence>
<evidence type="ECO:0000313" key="3">
    <source>
        <dbReference type="Proteomes" id="UP001595843"/>
    </source>
</evidence>
<proteinExistence type="predicted"/>
<gene>
    <name evidence="2" type="ORF">ACFOUO_13600</name>
</gene>
<organism evidence="2 3">
    <name type="scientific">Salinithrix halophila</name>
    <dbReference type="NCBI Taxonomy" id="1485204"/>
    <lineage>
        <taxon>Bacteria</taxon>
        <taxon>Bacillati</taxon>
        <taxon>Bacillota</taxon>
        <taxon>Bacilli</taxon>
        <taxon>Bacillales</taxon>
        <taxon>Thermoactinomycetaceae</taxon>
        <taxon>Salinithrix</taxon>
    </lineage>
</organism>
<name>A0ABV8JGJ5_9BACL</name>
<sequence length="220" mass="23378">MGNERSRSRQTRSSSQSTPAPPKVNDRFVVDSLICSKTVQKSAGLIIPATTVNPLLTISPNGTITPLVTLNPHIGEVVIDNLLFPDRVISSGFLPADITITGVPLPVPINLPFQQEMVCTGACPEDQVTETPLEIEAVIVQGIAALGITPASILFKVILKTTVTVTRRVIATLPETKPAPDPHPARFQTPSTESSSGKGNPSDFEPPAINHNGSHKKTGR</sequence>
<dbReference type="EMBL" id="JBHSAP010000018">
    <property type="protein sequence ID" value="MFC4077833.1"/>
    <property type="molecule type" value="Genomic_DNA"/>
</dbReference>
<dbReference type="Proteomes" id="UP001595843">
    <property type="component" value="Unassembled WGS sequence"/>
</dbReference>
<feature type="region of interest" description="Disordered" evidence="1">
    <location>
        <begin position="174"/>
        <end position="220"/>
    </location>
</feature>
<evidence type="ECO:0000256" key="1">
    <source>
        <dbReference type="SAM" id="MobiDB-lite"/>
    </source>
</evidence>
<reference evidence="3" key="1">
    <citation type="journal article" date="2019" name="Int. J. Syst. Evol. Microbiol.">
        <title>The Global Catalogue of Microorganisms (GCM) 10K type strain sequencing project: providing services to taxonomists for standard genome sequencing and annotation.</title>
        <authorList>
            <consortium name="The Broad Institute Genomics Platform"/>
            <consortium name="The Broad Institute Genome Sequencing Center for Infectious Disease"/>
            <person name="Wu L."/>
            <person name="Ma J."/>
        </authorList>
    </citation>
    <scope>NUCLEOTIDE SEQUENCE [LARGE SCALE GENOMIC DNA]</scope>
    <source>
        <strain evidence="3">IBRC-M 10813</strain>
    </source>
</reference>
<evidence type="ECO:0000313" key="2">
    <source>
        <dbReference type="EMBL" id="MFC4077833.1"/>
    </source>
</evidence>
<feature type="compositionally biased region" description="Polar residues" evidence="1">
    <location>
        <begin position="188"/>
        <end position="199"/>
    </location>
</feature>
<protein>
    <recommendedName>
        <fullName evidence="4">SipL SPOCS domain-containing protein</fullName>
    </recommendedName>
</protein>
<keyword evidence="3" id="KW-1185">Reference proteome</keyword>
<feature type="region of interest" description="Disordered" evidence="1">
    <location>
        <begin position="1"/>
        <end position="24"/>
    </location>
</feature>
<accession>A0ABV8JGJ5</accession>
<comment type="caution">
    <text evidence="2">The sequence shown here is derived from an EMBL/GenBank/DDBJ whole genome shotgun (WGS) entry which is preliminary data.</text>
</comment>